<keyword evidence="3" id="KW-1185">Reference proteome</keyword>
<feature type="region of interest" description="Disordered" evidence="1">
    <location>
        <begin position="87"/>
        <end position="106"/>
    </location>
</feature>
<dbReference type="AlphaFoldDB" id="A0A934T136"/>
<sequence>MTVPLKSYALTIDQVPSAAARKQDFISSTHFLERQLNKAPFSVSQACTGLPADKVFLSLPRFRAFGVCRVQTLSQKSESSVYSFCKTGKSSSSNEISDTLENNFLQ</sequence>
<reference evidence="2" key="1">
    <citation type="submission" date="2021-01" db="EMBL/GenBank/DDBJ databases">
        <title>Genome sequence of strain Noviherbaspirillum sp. DKR-6.</title>
        <authorList>
            <person name="Chaudhary D.K."/>
        </authorList>
    </citation>
    <scope>NUCLEOTIDE SEQUENCE</scope>
    <source>
        <strain evidence="2">DKR-6</strain>
    </source>
</reference>
<gene>
    <name evidence="2" type="ORF">JJB74_31330</name>
</gene>
<name>A0A934T136_9BURK</name>
<comment type="caution">
    <text evidence="2">The sequence shown here is derived from an EMBL/GenBank/DDBJ whole genome shotgun (WGS) entry which is preliminary data.</text>
</comment>
<evidence type="ECO:0000313" key="3">
    <source>
        <dbReference type="Proteomes" id="UP000622890"/>
    </source>
</evidence>
<dbReference type="Proteomes" id="UP000622890">
    <property type="component" value="Unassembled WGS sequence"/>
</dbReference>
<proteinExistence type="predicted"/>
<protein>
    <submittedName>
        <fullName evidence="2">Uncharacterized protein</fullName>
    </submittedName>
</protein>
<evidence type="ECO:0000313" key="2">
    <source>
        <dbReference type="EMBL" id="MBK4739115.1"/>
    </source>
</evidence>
<dbReference type="RefSeq" id="WP_200598481.1">
    <property type="nucleotide sequence ID" value="NZ_JAEPBG010000038.1"/>
</dbReference>
<dbReference type="EMBL" id="JAEPBG010000038">
    <property type="protein sequence ID" value="MBK4739115.1"/>
    <property type="molecule type" value="Genomic_DNA"/>
</dbReference>
<accession>A0A934T136</accession>
<organism evidence="2 3">
    <name type="scientific">Noviherbaspirillum pedocola</name>
    <dbReference type="NCBI Taxonomy" id="2801341"/>
    <lineage>
        <taxon>Bacteria</taxon>
        <taxon>Pseudomonadati</taxon>
        <taxon>Pseudomonadota</taxon>
        <taxon>Betaproteobacteria</taxon>
        <taxon>Burkholderiales</taxon>
        <taxon>Oxalobacteraceae</taxon>
        <taxon>Noviherbaspirillum</taxon>
    </lineage>
</organism>
<evidence type="ECO:0000256" key="1">
    <source>
        <dbReference type="SAM" id="MobiDB-lite"/>
    </source>
</evidence>